<dbReference type="GO" id="GO:0016192">
    <property type="term" value="P:vesicle-mediated transport"/>
    <property type="evidence" value="ECO:0007669"/>
    <property type="project" value="InterPro"/>
</dbReference>
<dbReference type="GO" id="GO:0003677">
    <property type="term" value="F:DNA binding"/>
    <property type="evidence" value="ECO:0007669"/>
    <property type="project" value="InterPro"/>
</dbReference>
<dbReference type="GO" id="GO:0005829">
    <property type="term" value="C:cytosol"/>
    <property type="evidence" value="ECO:0007669"/>
    <property type="project" value="TreeGrafter"/>
</dbReference>
<evidence type="ECO:0000313" key="8">
    <source>
        <dbReference type="Proteomes" id="UP000827092"/>
    </source>
</evidence>
<evidence type="ECO:0008006" key="9">
    <source>
        <dbReference type="Google" id="ProtNLM"/>
    </source>
</evidence>
<feature type="domain" description="VPS9" evidence="6">
    <location>
        <begin position="234"/>
        <end position="377"/>
    </location>
</feature>
<dbReference type="EMBL" id="JAFNEN010000064">
    <property type="protein sequence ID" value="KAG8196744.1"/>
    <property type="molecule type" value="Genomic_DNA"/>
</dbReference>
<feature type="domain" description="A20-type" evidence="5">
    <location>
        <begin position="28"/>
        <end position="62"/>
    </location>
</feature>
<evidence type="ECO:0000256" key="3">
    <source>
        <dbReference type="ARBA" id="ARBA00022833"/>
    </source>
</evidence>
<dbReference type="PANTHER" id="PTHR23101">
    <property type="entry name" value="RAB GDP/GTP EXCHANGE FACTOR"/>
    <property type="match status" value="1"/>
</dbReference>
<sequence length="630" mass="71012">MTMHVISYLSDSNKMSKTDQIKRKTTLHNQEIKCKNGCGFYGNPEWEGYCSYCFKKIDSKNTKQERSSKSSSKKVQRSHSDVQGSSSYKPLGFSKFEEKKKQQTEKRTKTIKSIIKRGHTLKESSANSPSHLHPIGETFILNKDLPLKENVLKDVMKQIHRQVDLMNKYYDKSIDEQSESMQDFYNFMFNRCETSPAYQGMSSEEIDLLMDKIEEQLMSYLHSNASQLISSEYEEKDLALQKRIRSLNWITPQHLGITITENSPDVRDLIDKAIADCIQMDSQIAPQQKIKCIVNCSGSIFNIIKLSQGVTASADEFLPALVYIVLKANPPLLQSNIKYITSYSIPTRLRSGEGAYYFTNLCCAVAFIEDLNAESLNMNEDEFQRYISGDIPLLHSENSFGCEGLRLMTQNLITLTEMQEKNNQTLNDMNNLRDDMLKFQETLQKCKPASSLIINPTPYTVPGDTDMSLIPEILRSRIVKGPKEDILIDIDFKGHSETTPNEEPCASIPPPPTLDLSEICSVQPANGLASLQSLQVLLPTPSSNSMVSSFTQQVVNIQDLEYPTELLPETKNEDSPVEFGPFESCDGPEEDCLVDPLSPESGFIEQNLHLPPPLQPVVVQSVNAETGDKK</sequence>
<keyword evidence="8" id="KW-1185">Reference proteome</keyword>
<dbReference type="PROSITE" id="PS51205">
    <property type="entry name" value="VPS9"/>
    <property type="match status" value="1"/>
</dbReference>
<dbReference type="Pfam" id="PF01754">
    <property type="entry name" value="zf-A20"/>
    <property type="match status" value="1"/>
</dbReference>
<dbReference type="Gene3D" id="1.10.246.120">
    <property type="match status" value="1"/>
</dbReference>
<protein>
    <recommendedName>
        <fullName evidence="9">Rab5 GDP/GTP exchange factor</fullName>
    </recommendedName>
</protein>
<reference evidence="7 8" key="1">
    <citation type="journal article" date="2022" name="Nat. Ecol. Evol.">
        <title>A masculinizing supergene underlies an exaggerated male reproductive morph in a spider.</title>
        <authorList>
            <person name="Hendrickx F."/>
            <person name="De Corte Z."/>
            <person name="Sonet G."/>
            <person name="Van Belleghem S.M."/>
            <person name="Kostlbacher S."/>
            <person name="Vangestel C."/>
        </authorList>
    </citation>
    <scope>NUCLEOTIDE SEQUENCE [LARGE SCALE GENOMIC DNA]</scope>
    <source>
        <strain evidence="7">W744_W776</strain>
    </source>
</reference>
<keyword evidence="1" id="KW-0479">Metal-binding</keyword>
<dbReference type="InterPro" id="IPR003123">
    <property type="entry name" value="VPS9"/>
</dbReference>
<feature type="compositionally biased region" description="Basic and acidic residues" evidence="4">
    <location>
        <begin position="95"/>
        <end position="108"/>
    </location>
</feature>
<gene>
    <name evidence="7" type="ORF">JTE90_014477</name>
</gene>
<dbReference type="GO" id="GO:0030139">
    <property type="term" value="C:endocytic vesicle"/>
    <property type="evidence" value="ECO:0007669"/>
    <property type="project" value="TreeGrafter"/>
</dbReference>
<keyword evidence="2" id="KW-0863">Zinc-finger</keyword>
<evidence type="ECO:0000259" key="5">
    <source>
        <dbReference type="PROSITE" id="PS51036"/>
    </source>
</evidence>
<dbReference type="InterPro" id="IPR002653">
    <property type="entry name" value="Znf_A20"/>
</dbReference>
<dbReference type="InterPro" id="IPR045046">
    <property type="entry name" value="Vps9-like"/>
</dbReference>
<dbReference type="Gene3D" id="1.20.1050.80">
    <property type="entry name" value="VPS9 domain"/>
    <property type="match status" value="1"/>
</dbReference>
<dbReference type="InterPro" id="IPR037191">
    <property type="entry name" value="VPS9_dom_sf"/>
</dbReference>
<dbReference type="SMART" id="SM00167">
    <property type="entry name" value="VPS9"/>
    <property type="match status" value="1"/>
</dbReference>
<dbReference type="AlphaFoldDB" id="A0AAV6VJF6"/>
<name>A0AAV6VJF6_9ARAC</name>
<feature type="region of interest" description="Disordered" evidence="4">
    <location>
        <begin position="63"/>
        <end position="110"/>
    </location>
</feature>
<dbReference type="GO" id="GO:0005085">
    <property type="term" value="F:guanyl-nucleotide exchange factor activity"/>
    <property type="evidence" value="ECO:0007669"/>
    <property type="project" value="InterPro"/>
</dbReference>
<dbReference type="Proteomes" id="UP000827092">
    <property type="component" value="Unassembled WGS sequence"/>
</dbReference>
<dbReference type="Gene3D" id="1.20.5.4770">
    <property type="match status" value="1"/>
</dbReference>
<evidence type="ECO:0000256" key="1">
    <source>
        <dbReference type="ARBA" id="ARBA00022723"/>
    </source>
</evidence>
<dbReference type="GO" id="GO:0008270">
    <property type="term" value="F:zinc ion binding"/>
    <property type="evidence" value="ECO:0007669"/>
    <property type="project" value="UniProtKB-KW"/>
</dbReference>
<dbReference type="SUPFAM" id="SSF109993">
    <property type="entry name" value="VPS9 domain"/>
    <property type="match status" value="1"/>
</dbReference>
<dbReference type="SUPFAM" id="SSF57716">
    <property type="entry name" value="Glucocorticoid receptor-like (DNA-binding domain)"/>
    <property type="match status" value="1"/>
</dbReference>
<evidence type="ECO:0000256" key="2">
    <source>
        <dbReference type="ARBA" id="ARBA00022771"/>
    </source>
</evidence>
<dbReference type="GO" id="GO:0031267">
    <property type="term" value="F:small GTPase binding"/>
    <property type="evidence" value="ECO:0007669"/>
    <property type="project" value="TreeGrafter"/>
</dbReference>
<dbReference type="Pfam" id="PF18151">
    <property type="entry name" value="DUF5601"/>
    <property type="match status" value="1"/>
</dbReference>
<evidence type="ECO:0000259" key="6">
    <source>
        <dbReference type="PROSITE" id="PS51205"/>
    </source>
</evidence>
<proteinExistence type="predicted"/>
<accession>A0AAV6VJF6</accession>
<evidence type="ECO:0000256" key="4">
    <source>
        <dbReference type="SAM" id="MobiDB-lite"/>
    </source>
</evidence>
<comment type="caution">
    <text evidence="7">The sequence shown here is derived from an EMBL/GenBank/DDBJ whole genome shotgun (WGS) entry which is preliminary data.</text>
</comment>
<dbReference type="InterPro" id="IPR041545">
    <property type="entry name" value="DUF5601"/>
</dbReference>
<keyword evidence="3" id="KW-0862">Zinc</keyword>
<dbReference type="SMART" id="SM00259">
    <property type="entry name" value="ZnF_A20"/>
    <property type="match status" value="1"/>
</dbReference>
<organism evidence="7 8">
    <name type="scientific">Oedothorax gibbosus</name>
    <dbReference type="NCBI Taxonomy" id="931172"/>
    <lineage>
        <taxon>Eukaryota</taxon>
        <taxon>Metazoa</taxon>
        <taxon>Ecdysozoa</taxon>
        <taxon>Arthropoda</taxon>
        <taxon>Chelicerata</taxon>
        <taxon>Arachnida</taxon>
        <taxon>Araneae</taxon>
        <taxon>Araneomorphae</taxon>
        <taxon>Entelegynae</taxon>
        <taxon>Araneoidea</taxon>
        <taxon>Linyphiidae</taxon>
        <taxon>Erigoninae</taxon>
        <taxon>Oedothorax</taxon>
    </lineage>
</organism>
<dbReference type="PROSITE" id="PS51036">
    <property type="entry name" value="ZF_A20"/>
    <property type="match status" value="1"/>
</dbReference>
<evidence type="ECO:0000313" key="7">
    <source>
        <dbReference type="EMBL" id="KAG8196744.1"/>
    </source>
</evidence>
<dbReference type="PANTHER" id="PTHR23101:SF122">
    <property type="entry name" value="RABAPTIN-5-ASSOCIATED EXCHANGE FACTOR FOR RAB5"/>
    <property type="match status" value="1"/>
</dbReference>
<dbReference type="Pfam" id="PF02204">
    <property type="entry name" value="VPS9"/>
    <property type="match status" value="1"/>
</dbReference>